<protein>
    <submittedName>
        <fullName evidence="1">Uncharacterized protein</fullName>
    </submittedName>
</protein>
<sequence>MVLNVLSSLGLLKQSKKDHLQKDGLSETATQHYRKILIEFFHRYCLRFFSNFCAKIGVINRSNLRQSNLFLDVLRMMINSRHHFKSK</sequence>
<dbReference type="Proteomes" id="UP000276133">
    <property type="component" value="Unassembled WGS sequence"/>
</dbReference>
<dbReference type="EMBL" id="REGN01007147">
    <property type="protein sequence ID" value="RNA07128.1"/>
    <property type="molecule type" value="Genomic_DNA"/>
</dbReference>
<organism evidence="1 2">
    <name type="scientific">Brachionus plicatilis</name>
    <name type="common">Marine rotifer</name>
    <name type="synonym">Brachionus muelleri</name>
    <dbReference type="NCBI Taxonomy" id="10195"/>
    <lineage>
        <taxon>Eukaryota</taxon>
        <taxon>Metazoa</taxon>
        <taxon>Spiralia</taxon>
        <taxon>Gnathifera</taxon>
        <taxon>Rotifera</taxon>
        <taxon>Eurotatoria</taxon>
        <taxon>Monogononta</taxon>
        <taxon>Pseudotrocha</taxon>
        <taxon>Ploima</taxon>
        <taxon>Brachionidae</taxon>
        <taxon>Brachionus</taxon>
    </lineage>
</organism>
<accession>A0A3M7Q860</accession>
<name>A0A3M7Q860_BRAPC</name>
<proteinExistence type="predicted"/>
<evidence type="ECO:0000313" key="1">
    <source>
        <dbReference type="EMBL" id="RNA07128.1"/>
    </source>
</evidence>
<reference evidence="1 2" key="1">
    <citation type="journal article" date="2018" name="Sci. Rep.">
        <title>Genomic signatures of local adaptation to the degree of environmental predictability in rotifers.</title>
        <authorList>
            <person name="Franch-Gras L."/>
            <person name="Hahn C."/>
            <person name="Garcia-Roger E.M."/>
            <person name="Carmona M.J."/>
            <person name="Serra M."/>
            <person name="Gomez A."/>
        </authorList>
    </citation>
    <scope>NUCLEOTIDE SEQUENCE [LARGE SCALE GENOMIC DNA]</scope>
    <source>
        <strain evidence="1">HYR1</strain>
    </source>
</reference>
<comment type="caution">
    <text evidence="1">The sequence shown here is derived from an EMBL/GenBank/DDBJ whole genome shotgun (WGS) entry which is preliminary data.</text>
</comment>
<dbReference type="AlphaFoldDB" id="A0A3M7Q860"/>
<gene>
    <name evidence="1" type="ORF">BpHYR1_036451</name>
</gene>
<feature type="non-terminal residue" evidence="1">
    <location>
        <position position="87"/>
    </location>
</feature>
<keyword evidence="2" id="KW-1185">Reference proteome</keyword>
<evidence type="ECO:0000313" key="2">
    <source>
        <dbReference type="Proteomes" id="UP000276133"/>
    </source>
</evidence>